<feature type="region of interest" description="Disordered" evidence="1">
    <location>
        <begin position="17"/>
        <end position="82"/>
    </location>
</feature>
<dbReference type="Proteomes" id="UP001500889">
    <property type="component" value="Chromosome J"/>
</dbReference>
<proteinExistence type="predicted"/>
<dbReference type="SUPFAM" id="SSF81995">
    <property type="entry name" value="beta-sandwich domain of Sec23/24"/>
    <property type="match status" value="1"/>
</dbReference>
<feature type="compositionally biased region" description="Low complexity" evidence="1">
    <location>
        <begin position="223"/>
        <end position="265"/>
    </location>
</feature>
<feature type="compositionally biased region" description="Basic and acidic residues" evidence="1">
    <location>
        <begin position="317"/>
        <end position="326"/>
    </location>
</feature>
<feature type="compositionally biased region" description="Basic and acidic residues" evidence="1">
    <location>
        <begin position="181"/>
        <end position="197"/>
    </location>
</feature>
<organism evidence="2 3">
    <name type="scientific">Drosophila madeirensis</name>
    <name type="common">Fruit fly</name>
    <dbReference type="NCBI Taxonomy" id="30013"/>
    <lineage>
        <taxon>Eukaryota</taxon>
        <taxon>Metazoa</taxon>
        <taxon>Ecdysozoa</taxon>
        <taxon>Arthropoda</taxon>
        <taxon>Hexapoda</taxon>
        <taxon>Insecta</taxon>
        <taxon>Pterygota</taxon>
        <taxon>Neoptera</taxon>
        <taxon>Endopterygota</taxon>
        <taxon>Diptera</taxon>
        <taxon>Brachycera</taxon>
        <taxon>Muscomorpha</taxon>
        <taxon>Ephydroidea</taxon>
        <taxon>Drosophilidae</taxon>
        <taxon>Drosophila</taxon>
        <taxon>Sophophora</taxon>
    </lineage>
</organism>
<name>A0AAU9FLU5_DROMD</name>
<feature type="region of interest" description="Disordered" evidence="1">
    <location>
        <begin position="150"/>
        <end position="277"/>
    </location>
</feature>
<gene>
    <name evidence="2" type="ORF">DMAD_05109</name>
</gene>
<evidence type="ECO:0000313" key="2">
    <source>
        <dbReference type="EMBL" id="BFF96471.1"/>
    </source>
</evidence>
<dbReference type="PANTHER" id="PTHR13270">
    <property type="entry name" value="PROTEIN C20ORF116-RELATED"/>
    <property type="match status" value="1"/>
</dbReference>
<feature type="region of interest" description="Disordered" evidence="1">
    <location>
        <begin position="305"/>
        <end position="484"/>
    </location>
</feature>
<protein>
    <submittedName>
        <fullName evidence="2">Skin secretory protein xP2-like</fullName>
    </submittedName>
</protein>
<feature type="compositionally biased region" description="Basic and acidic residues" evidence="1">
    <location>
        <begin position="21"/>
        <end position="46"/>
    </location>
</feature>
<reference evidence="2 3" key="1">
    <citation type="submission" date="2024-02" db="EMBL/GenBank/DDBJ databases">
        <title>A chromosome-level genome assembly of Drosophila madeirensis, a fruit fly species endemic to Madeira island.</title>
        <authorList>
            <person name="Tomihara K."/>
            <person name="Llopart A."/>
            <person name="Yamamoto D."/>
        </authorList>
    </citation>
    <scope>NUCLEOTIDE SEQUENCE [LARGE SCALE GENOMIC DNA]</scope>
    <source>
        <strain evidence="2 3">RF1</strain>
    </source>
</reference>
<feature type="compositionally biased region" description="Basic and acidic residues" evidence="1">
    <location>
        <begin position="351"/>
        <end position="361"/>
    </location>
</feature>
<keyword evidence="3" id="KW-1185">Reference proteome</keyword>
<dbReference type="EMBL" id="AP029265">
    <property type="protein sequence ID" value="BFF96471.1"/>
    <property type="molecule type" value="Genomic_DNA"/>
</dbReference>
<evidence type="ECO:0000256" key="1">
    <source>
        <dbReference type="SAM" id="MobiDB-lite"/>
    </source>
</evidence>
<accession>A0AAU9FLU5</accession>
<dbReference type="AlphaFoldDB" id="A0AAU9FLU5"/>
<sequence length="544" mass="61675">MRQHLRKFLEEQQCLMRRGRYASDPHSQRQAEWPSREGDEERRDGSPELQLLASPLVSSIGSTGTTMSPAVSPVSSETDSDVELMSWEEAPAKEVMLVEEELEEAWAREVVREERQERAAALSKKLPAKAENPAPKCKCHRQYVYRLHAAEQQAEARRKATESAEASPPGDEASECPQAPKLRDAEETWQERLRRAEEEEEELWQPPPSQSEEEEEPQEHQQQRQQQQHQQQQHQQQQHQQQHQQQQHQQQQQQHQQQQQQQHQQPGPGWQGPQGAVIGPFVSQEVRTAVRGGMVWHHQTQHITWASGPAPVDPDSEEARVWEEAPSRSWDPRGQATAPRTATNMAQRAATKPEGEERAVETEGVATTPVAQPAGATEPAKTDKSHAATKAATEATESPTASAGERTAAATEEGPTAAAEEHHDSPEPSERGPWEWPTPAAEQHARPRVGRQTSCPEEREKKQRPVLHRQASWPQAQAPGENPRWRLVQREDWPAVAVRAMARIQLTAKRVKRLVNEGRVRYRVVASTDRQEVFRDKMENVEKK</sequence>
<feature type="compositionally biased region" description="Polar residues" evidence="1">
    <location>
        <begin position="56"/>
        <end position="77"/>
    </location>
</feature>
<evidence type="ECO:0000313" key="3">
    <source>
        <dbReference type="Proteomes" id="UP001500889"/>
    </source>
</evidence>
<feature type="compositionally biased region" description="Low complexity" evidence="1">
    <location>
        <begin position="388"/>
        <end position="418"/>
    </location>
</feature>
<feature type="compositionally biased region" description="Basic and acidic residues" evidence="1">
    <location>
        <begin position="419"/>
        <end position="433"/>
    </location>
</feature>
<dbReference type="PANTHER" id="PTHR13270:SF14">
    <property type="entry name" value="SEX DETERMINATION AND DOSAGE COMPENSATION PROTEIN SDC-2"/>
    <property type="match status" value="1"/>
</dbReference>